<evidence type="ECO:0000313" key="3">
    <source>
        <dbReference type="EMBL" id="ROV95329.1"/>
    </source>
</evidence>
<organism evidence="3 4">
    <name type="scientific">Cytospora chrysosperma</name>
    <name type="common">Cytospora canker fungus</name>
    <name type="synonym">Sphaeria chrysosperma</name>
    <dbReference type="NCBI Taxonomy" id="252740"/>
    <lineage>
        <taxon>Eukaryota</taxon>
        <taxon>Fungi</taxon>
        <taxon>Dikarya</taxon>
        <taxon>Ascomycota</taxon>
        <taxon>Pezizomycotina</taxon>
        <taxon>Sordariomycetes</taxon>
        <taxon>Sordariomycetidae</taxon>
        <taxon>Diaporthales</taxon>
        <taxon>Cytosporaceae</taxon>
        <taxon>Cytospora</taxon>
    </lineage>
</organism>
<proteinExistence type="predicted"/>
<evidence type="ECO:0000256" key="1">
    <source>
        <dbReference type="SAM" id="MobiDB-lite"/>
    </source>
</evidence>
<feature type="transmembrane region" description="Helical" evidence="2">
    <location>
        <begin position="32"/>
        <end position="51"/>
    </location>
</feature>
<feature type="transmembrane region" description="Helical" evidence="2">
    <location>
        <begin position="71"/>
        <end position="94"/>
    </location>
</feature>
<accession>A0A423VW64</accession>
<gene>
    <name evidence="3" type="ORF">VSDG_06070</name>
</gene>
<evidence type="ECO:0000256" key="2">
    <source>
        <dbReference type="SAM" id="Phobius"/>
    </source>
</evidence>
<feature type="region of interest" description="Disordered" evidence="1">
    <location>
        <begin position="1"/>
        <end position="24"/>
    </location>
</feature>
<feature type="compositionally biased region" description="Pro residues" evidence="1">
    <location>
        <begin position="1"/>
        <end position="10"/>
    </location>
</feature>
<dbReference type="OrthoDB" id="10410500at2759"/>
<evidence type="ECO:0000313" key="4">
    <source>
        <dbReference type="Proteomes" id="UP000284375"/>
    </source>
</evidence>
<comment type="caution">
    <text evidence="3">The sequence shown here is derived from an EMBL/GenBank/DDBJ whole genome shotgun (WGS) entry which is preliminary data.</text>
</comment>
<dbReference type="AlphaFoldDB" id="A0A423VW64"/>
<keyword evidence="4" id="KW-1185">Reference proteome</keyword>
<dbReference type="Proteomes" id="UP000284375">
    <property type="component" value="Unassembled WGS sequence"/>
</dbReference>
<keyword evidence="2" id="KW-1133">Transmembrane helix</keyword>
<reference evidence="3 4" key="1">
    <citation type="submission" date="2015-09" db="EMBL/GenBank/DDBJ databases">
        <title>Host preference determinants of Valsa canker pathogens revealed by comparative genomics.</title>
        <authorList>
            <person name="Yin Z."/>
            <person name="Huang L."/>
        </authorList>
    </citation>
    <scope>NUCLEOTIDE SEQUENCE [LARGE SCALE GENOMIC DNA]</scope>
    <source>
        <strain evidence="3 4">YSFL</strain>
    </source>
</reference>
<keyword evidence="2" id="KW-0812">Transmembrane</keyword>
<sequence length="120" mass="12514">MPRKVAPPPYSASGDTQAQDAGDQPEPRTLTFILRFIELLLTGSTCGLTFWELLKGLAVPSGGETSAGHAAVFIFLAGLSGLASAVSGLTALCFKFDLLEALEPHTPSTRCKAGLIVLPT</sequence>
<protein>
    <submittedName>
        <fullName evidence="3">Uncharacterized protein</fullName>
    </submittedName>
</protein>
<dbReference type="EMBL" id="LJZO01000024">
    <property type="protein sequence ID" value="ROV95329.1"/>
    <property type="molecule type" value="Genomic_DNA"/>
</dbReference>
<keyword evidence="2" id="KW-0472">Membrane</keyword>
<name>A0A423VW64_CYTCH</name>